<dbReference type="STRING" id="266809.PM03_00310"/>
<evidence type="ECO:0000259" key="1">
    <source>
        <dbReference type="Pfam" id="PF00814"/>
    </source>
</evidence>
<sequence length="210" mass="21457">MPSDPLVLGFDTSAAHCAAALLCGDRVVASVHEDMGRGQAERLMPLLEDVLGQGGTTWAALDAIGVGTGPGNFTGIRISVATARGLALGLGCPAIGVNGFDALAYGARDVKTWCAVPAPRDHLYLSANADLPVRLAPVSDAADRTVICATDTPAMAAAGVRVIAPVHPIAEAIARVAMARIGQEVSRPVPLYIRPADAAPSREAAPIILP</sequence>
<accession>A0A0P1F235</accession>
<organism evidence="2 3">
    <name type="scientific">Thalassobacter stenotrophicus</name>
    <dbReference type="NCBI Taxonomy" id="266809"/>
    <lineage>
        <taxon>Bacteria</taxon>
        <taxon>Pseudomonadati</taxon>
        <taxon>Pseudomonadota</taxon>
        <taxon>Alphaproteobacteria</taxon>
        <taxon>Rhodobacterales</taxon>
        <taxon>Roseobacteraceae</taxon>
        <taxon>Thalassobacter</taxon>
    </lineage>
</organism>
<dbReference type="InterPro" id="IPR000905">
    <property type="entry name" value="Gcp-like_dom"/>
</dbReference>
<dbReference type="RefSeq" id="WP_058124339.1">
    <property type="nucleotide sequence ID" value="NZ_CYRX01000033.1"/>
</dbReference>
<evidence type="ECO:0000313" key="3">
    <source>
        <dbReference type="Proteomes" id="UP000051298"/>
    </source>
</evidence>
<dbReference type="SUPFAM" id="SSF53067">
    <property type="entry name" value="Actin-like ATPase domain"/>
    <property type="match status" value="1"/>
</dbReference>
<dbReference type="eggNOG" id="COG1214">
    <property type="taxonomic scope" value="Bacteria"/>
</dbReference>
<protein>
    <submittedName>
        <fullName evidence="2">T(6)A37 threonylcarbamoyladenosine biosynthesis protein</fullName>
    </submittedName>
</protein>
<dbReference type="Proteomes" id="UP000051298">
    <property type="component" value="Unassembled WGS sequence"/>
</dbReference>
<dbReference type="NCBIfam" id="TIGR03725">
    <property type="entry name" value="T6A_YeaZ"/>
    <property type="match status" value="1"/>
</dbReference>
<dbReference type="GO" id="GO:0005829">
    <property type="term" value="C:cytosol"/>
    <property type="evidence" value="ECO:0007669"/>
    <property type="project" value="TreeGrafter"/>
</dbReference>
<dbReference type="PANTHER" id="PTHR11735">
    <property type="entry name" value="TRNA N6-ADENOSINE THREONYLCARBAMOYLTRANSFERASE"/>
    <property type="match status" value="1"/>
</dbReference>
<dbReference type="InterPro" id="IPR043129">
    <property type="entry name" value="ATPase_NBD"/>
</dbReference>
<reference evidence="2 3" key="1">
    <citation type="submission" date="2015-09" db="EMBL/GenBank/DDBJ databases">
        <authorList>
            <consortium name="Swine Surveillance"/>
        </authorList>
    </citation>
    <scope>NUCLEOTIDE SEQUENCE [LARGE SCALE GENOMIC DNA]</scope>
    <source>
        <strain evidence="2 3">CECT 5294</strain>
    </source>
</reference>
<dbReference type="GO" id="GO:0002949">
    <property type="term" value="P:tRNA threonylcarbamoyladenosine modification"/>
    <property type="evidence" value="ECO:0007669"/>
    <property type="project" value="InterPro"/>
</dbReference>
<dbReference type="AlphaFoldDB" id="A0A0P1F235"/>
<gene>
    <name evidence="2" type="primary">gcp_2</name>
    <name evidence="2" type="ORF">THS5294_02981</name>
</gene>
<proteinExistence type="predicted"/>
<dbReference type="Gene3D" id="3.30.420.40">
    <property type="match status" value="2"/>
</dbReference>
<dbReference type="InterPro" id="IPR022496">
    <property type="entry name" value="T6A_TsaB"/>
</dbReference>
<dbReference type="Pfam" id="PF00814">
    <property type="entry name" value="TsaD"/>
    <property type="match status" value="1"/>
</dbReference>
<evidence type="ECO:0000313" key="2">
    <source>
        <dbReference type="EMBL" id="CUH61669.1"/>
    </source>
</evidence>
<name>A0A0P1F235_9RHOB</name>
<dbReference type="PANTHER" id="PTHR11735:SF11">
    <property type="entry name" value="TRNA THREONYLCARBAMOYLADENOSINE BIOSYNTHESIS PROTEIN TSAB"/>
    <property type="match status" value="1"/>
</dbReference>
<feature type="domain" description="Gcp-like" evidence="1">
    <location>
        <begin position="37"/>
        <end position="128"/>
    </location>
</feature>
<dbReference type="EMBL" id="CYRX01000033">
    <property type="protein sequence ID" value="CUH61669.1"/>
    <property type="molecule type" value="Genomic_DNA"/>
</dbReference>